<accession>S8DZT3</accession>
<feature type="non-terminal residue" evidence="1">
    <location>
        <position position="579"/>
    </location>
</feature>
<dbReference type="Pfam" id="PF21052">
    <property type="entry name" value="EFR3_ARM"/>
    <property type="match status" value="1"/>
</dbReference>
<feature type="non-terminal residue" evidence="1">
    <location>
        <position position="1"/>
    </location>
</feature>
<comment type="caution">
    <text evidence="1">The sequence shown here is derived from an EMBL/GenBank/DDBJ whole genome shotgun (WGS) entry which is preliminary data.</text>
</comment>
<dbReference type="SUPFAM" id="SSF48371">
    <property type="entry name" value="ARM repeat"/>
    <property type="match status" value="1"/>
</dbReference>
<dbReference type="OrthoDB" id="19232at2759"/>
<dbReference type="AlphaFoldDB" id="S8DZT3"/>
<name>S8DZT3_9LAMI</name>
<dbReference type="PANTHER" id="PTHR46087">
    <property type="entry name" value="PUTATIVE, EXPRESSED-RELATED"/>
    <property type="match status" value="1"/>
</dbReference>
<dbReference type="InterPro" id="IPR016024">
    <property type="entry name" value="ARM-type_fold"/>
</dbReference>
<organism evidence="1 2">
    <name type="scientific">Genlisea aurea</name>
    <dbReference type="NCBI Taxonomy" id="192259"/>
    <lineage>
        <taxon>Eukaryota</taxon>
        <taxon>Viridiplantae</taxon>
        <taxon>Streptophyta</taxon>
        <taxon>Embryophyta</taxon>
        <taxon>Tracheophyta</taxon>
        <taxon>Spermatophyta</taxon>
        <taxon>Magnoliopsida</taxon>
        <taxon>eudicotyledons</taxon>
        <taxon>Gunneridae</taxon>
        <taxon>Pentapetalae</taxon>
        <taxon>asterids</taxon>
        <taxon>lamiids</taxon>
        <taxon>Lamiales</taxon>
        <taxon>Lentibulariaceae</taxon>
        <taxon>Genlisea</taxon>
    </lineage>
</organism>
<keyword evidence="2" id="KW-1185">Reference proteome</keyword>
<evidence type="ECO:0000313" key="1">
    <source>
        <dbReference type="EMBL" id="EPS68833.1"/>
    </source>
</evidence>
<gene>
    <name evidence="1" type="ORF">M569_05934</name>
</gene>
<protein>
    <submittedName>
        <fullName evidence="1">Uncharacterized protein</fullName>
    </submittedName>
</protein>
<dbReference type="EMBL" id="AUSU01002419">
    <property type="protein sequence ID" value="EPS68833.1"/>
    <property type="molecule type" value="Genomic_DNA"/>
</dbReference>
<dbReference type="InterPro" id="IPR055296">
    <property type="entry name" value="SRL2-like"/>
</dbReference>
<dbReference type="InterPro" id="IPR049152">
    <property type="entry name" value="EFR3-like_ARM"/>
</dbReference>
<sequence length="579" mass="64679">LILPATSFSGGFFQHIPIAGALRSCADRHTRRRNQGIYISIGEMGAMSKQMMPVCDSLCVCCPALLPRSRHPVKRYKRLLADVFPRNMEEEPNDRKVSKLCEYASKNPLRVPKITSLLEERCYREVRNENLGRVKVVMYIYRKLIISCQRQMPLFAGSFLSIINVLLDQAKHDNMRIIGCQALFDFINNQGDSTYMFNLEGLIPKLCSLAQVIGNDEKMLQLRCAGLQALSSTIWFMGEFCHISGALDNVVSAVLENCLDPEVSDQDDGQEASKVALDAMKRAISWRRIVNGRDYLTIVDNGSPKFWSRVCLHNIARLAKEATIARRVLEALFCYFDSKNLWSPAHGLALPVLLDMQPLMENSGHNSHFLLATVIKHLDHKNVLKISHVQTDIVQVATSVARVTKSQPSVTIICAFCDMLRHLRKSRQLSLDDSGLGEEIIQSIAKFQSAIDECLVLLSYKIGDARLILDAMAVMLESASHIPIMIKNTVAIAYHAAKIVSVLPNSSTHSKAFPEALFHQILLAMGSPDQETRVWAHRIFSVVLAPSSTSLHTEFKRKFSGCDFDTKLTKSLSASSVSS</sequence>
<evidence type="ECO:0000313" key="2">
    <source>
        <dbReference type="Proteomes" id="UP000015453"/>
    </source>
</evidence>
<dbReference type="Proteomes" id="UP000015453">
    <property type="component" value="Unassembled WGS sequence"/>
</dbReference>
<proteinExistence type="predicted"/>
<dbReference type="PANTHER" id="PTHR46087:SF7">
    <property type="entry name" value="CYCLIN-LIKE PROTEIN"/>
    <property type="match status" value="1"/>
</dbReference>
<reference evidence="1 2" key="1">
    <citation type="journal article" date="2013" name="BMC Genomics">
        <title>The miniature genome of a carnivorous plant Genlisea aurea contains a low number of genes and short non-coding sequences.</title>
        <authorList>
            <person name="Leushkin E.V."/>
            <person name="Sutormin R.A."/>
            <person name="Nabieva E.R."/>
            <person name="Penin A.A."/>
            <person name="Kondrashov A.S."/>
            <person name="Logacheva M.D."/>
        </authorList>
    </citation>
    <scope>NUCLEOTIDE SEQUENCE [LARGE SCALE GENOMIC DNA]</scope>
</reference>